<dbReference type="InterPro" id="IPR014752">
    <property type="entry name" value="Arrestin-like_C"/>
</dbReference>
<feature type="compositionally biased region" description="Low complexity" evidence="1">
    <location>
        <begin position="224"/>
        <end position="238"/>
    </location>
</feature>
<evidence type="ECO:0008006" key="4">
    <source>
        <dbReference type="Google" id="ProtNLM"/>
    </source>
</evidence>
<reference evidence="2 3" key="1">
    <citation type="submission" date="2020-12" db="EMBL/GenBank/DDBJ databases">
        <title>Metabolic potential, ecology and presence of endohyphal bacteria is reflected in genomic diversity of Mucoromycotina.</title>
        <authorList>
            <person name="Muszewska A."/>
            <person name="Okrasinska A."/>
            <person name="Steczkiewicz K."/>
            <person name="Drgas O."/>
            <person name="Orlowska M."/>
            <person name="Perlinska-Lenart U."/>
            <person name="Aleksandrzak-Piekarczyk T."/>
            <person name="Szatraj K."/>
            <person name="Zielenkiewicz U."/>
            <person name="Pilsyk S."/>
            <person name="Malc E."/>
            <person name="Mieczkowski P."/>
            <person name="Kruszewska J.S."/>
            <person name="Biernat P."/>
            <person name="Pawlowska J."/>
        </authorList>
    </citation>
    <scope>NUCLEOTIDE SEQUENCE [LARGE SCALE GENOMIC DNA]</scope>
    <source>
        <strain evidence="2 3">CBS 142.35</strain>
    </source>
</reference>
<dbReference type="GO" id="GO:0005886">
    <property type="term" value="C:plasma membrane"/>
    <property type="evidence" value="ECO:0007669"/>
    <property type="project" value="TreeGrafter"/>
</dbReference>
<feature type="region of interest" description="Disordered" evidence="1">
    <location>
        <begin position="224"/>
        <end position="247"/>
    </location>
</feature>
<evidence type="ECO:0000256" key="1">
    <source>
        <dbReference type="SAM" id="MobiDB-lite"/>
    </source>
</evidence>
<dbReference type="GO" id="GO:0005829">
    <property type="term" value="C:cytosol"/>
    <property type="evidence" value="ECO:0007669"/>
    <property type="project" value="TreeGrafter"/>
</dbReference>
<name>A0A8H7VKX1_9FUNG</name>
<evidence type="ECO:0000313" key="3">
    <source>
        <dbReference type="Proteomes" id="UP000646827"/>
    </source>
</evidence>
<dbReference type="PANTHER" id="PTHR11188">
    <property type="entry name" value="ARRESTIN DOMAIN CONTAINING PROTEIN"/>
    <property type="match status" value="1"/>
</dbReference>
<dbReference type="Gene3D" id="2.60.40.640">
    <property type="match status" value="1"/>
</dbReference>
<sequence length="563" mass="63967">MSAISIDIQPETDSVHLFTGENMLPNETVILKGHVQLTLLRPIQVRQITIQLKGMVRNIISNDILRTTEPLIDENDVQLWPVAVLHSNSNITVVDRITRRALNAAMGYASGSQVIIREQIHLFNNNNNNKSLPPRSLPAGVTRYPFELTIHNADQLPPSMLLPRHSISYELSAKLRLASLREIAKITYWNARSSASFSFLTASNPSNKTDHNSTTSRIAAVRRFSRSSSSSISTQNSSSRRHQRQQRLLTTPASILSNNGSRLFVSQGSQEYTEAELTYQEGQQQQQIPFSKHKQKLLRSIKPIHVFCHDHGSLQILEYQQRIRYRGCRERHLQYEVSMTKYLCLQKKKFNLVCHFTPLRDQAAIACIEVYLEQIEKYPLRAGRIREYDPLPPETLVQKSSRPITIKHVIDPEQDDIGNLPLSLPTHSPHIAQDIDTLSLKITHKIRVIVHFQDPEIRKMSLSFPIIIGTVPVNNNGEEIPMPTFVAPGQQQPDEQDSGEWNHGNDSDDWINIITADQTQRSTDNDCSHLPEKLPSYYEVLHEGAPPAAFIDDDLSHYPSPHM</sequence>
<protein>
    <recommendedName>
        <fullName evidence="4">Arrestin C-terminal-like domain-containing protein</fullName>
    </recommendedName>
</protein>
<keyword evidence="3" id="KW-1185">Reference proteome</keyword>
<organism evidence="2 3">
    <name type="scientific">Circinella minor</name>
    <dbReference type="NCBI Taxonomy" id="1195481"/>
    <lineage>
        <taxon>Eukaryota</taxon>
        <taxon>Fungi</taxon>
        <taxon>Fungi incertae sedis</taxon>
        <taxon>Mucoromycota</taxon>
        <taxon>Mucoromycotina</taxon>
        <taxon>Mucoromycetes</taxon>
        <taxon>Mucorales</taxon>
        <taxon>Lichtheimiaceae</taxon>
        <taxon>Circinella</taxon>
    </lineage>
</organism>
<gene>
    <name evidence="2" type="ORF">INT45_006775</name>
</gene>
<dbReference type="InterPro" id="IPR050357">
    <property type="entry name" value="Arrestin_domain-protein"/>
</dbReference>
<dbReference type="PANTHER" id="PTHR11188:SF17">
    <property type="entry name" value="FI21816P1"/>
    <property type="match status" value="1"/>
</dbReference>
<dbReference type="OrthoDB" id="2277683at2759"/>
<feature type="region of interest" description="Disordered" evidence="1">
    <location>
        <begin position="488"/>
        <end position="509"/>
    </location>
</feature>
<dbReference type="GO" id="GO:0031625">
    <property type="term" value="F:ubiquitin protein ligase binding"/>
    <property type="evidence" value="ECO:0007669"/>
    <property type="project" value="TreeGrafter"/>
</dbReference>
<dbReference type="EMBL" id="JAEPRB010000044">
    <property type="protein sequence ID" value="KAG2224375.1"/>
    <property type="molecule type" value="Genomic_DNA"/>
</dbReference>
<evidence type="ECO:0000313" key="2">
    <source>
        <dbReference type="EMBL" id="KAG2224375.1"/>
    </source>
</evidence>
<comment type="caution">
    <text evidence="2">The sequence shown here is derived from an EMBL/GenBank/DDBJ whole genome shotgun (WGS) entry which is preliminary data.</text>
</comment>
<dbReference type="GO" id="GO:0070086">
    <property type="term" value="P:ubiquitin-dependent endocytosis"/>
    <property type="evidence" value="ECO:0007669"/>
    <property type="project" value="TreeGrafter"/>
</dbReference>
<proteinExistence type="predicted"/>
<dbReference type="GO" id="GO:0030674">
    <property type="term" value="F:protein-macromolecule adaptor activity"/>
    <property type="evidence" value="ECO:0007669"/>
    <property type="project" value="TreeGrafter"/>
</dbReference>
<dbReference type="Proteomes" id="UP000646827">
    <property type="component" value="Unassembled WGS sequence"/>
</dbReference>
<dbReference type="AlphaFoldDB" id="A0A8H7VKX1"/>
<accession>A0A8H7VKX1</accession>